<dbReference type="PROSITE" id="PS51387">
    <property type="entry name" value="FAD_PCMH"/>
    <property type="match status" value="1"/>
</dbReference>
<evidence type="ECO:0000259" key="3">
    <source>
        <dbReference type="PROSITE" id="PS51387"/>
    </source>
</evidence>
<organism evidence="4 5">
    <name type="scientific">Leptolyngbya boryana NIES-2135</name>
    <dbReference type="NCBI Taxonomy" id="1973484"/>
    <lineage>
        <taxon>Bacteria</taxon>
        <taxon>Bacillati</taxon>
        <taxon>Cyanobacteriota</taxon>
        <taxon>Cyanophyceae</taxon>
        <taxon>Leptolyngbyales</taxon>
        <taxon>Leptolyngbyaceae</taxon>
        <taxon>Leptolyngbya group</taxon>
        <taxon>Leptolyngbya</taxon>
    </lineage>
</organism>
<dbReference type="InterPro" id="IPR036318">
    <property type="entry name" value="FAD-bd_PCMH-like_sf"/>
</dbReference>
<dbReference type="InterPro" id="IPR016167">
    <property type="entry name" value="FAD-bd_PCMH_sub1"/>
</dbReference>
<dbReference type="InterPro" id="IPR050432">
    <property type="entry name" value="FAD-linked_Oxidoreductases_BP"/>
</dbReference>
<gene>
    <name evidence="4" type="ORF">NIES2135_37030</name>
</gene>
<dbReference type="InterPro" id="IPR016169">
    <property type="entry name" value="FAD-bd_PCMH_sub2"/>
</dbReference>
<protein>
    <recommendedName>
        <fullName evidence="3">FAD-binding PCMH-type domain-containing protein</fullName>
    </recommendedName>
</protein>
<dbReference type="Gene3D" id="3.30.465.10">
    <property type="match status" value="1"/>
</dbReference>
<dbReference type="PANTHER" id="PTHR13878">
    <property type="entry name" value="GULONOLACTONE OXIDASE"/>
    <property type="match status" value="1"/>
</dbReference>
<dbReference type="InterPro" id="IPR016166">
    <property type="entry name" value="FAD-bd_PCMH"/>
</dbReference>
<dbReference type="AlphaFoldDB" id="A0A1Z4JJD4"/>
<dbReference type="EMBL" id="AP018203">
    <property type="protein sequence ID" value="BAY56841.1"/>
    <property type="molecule type" value="Genomic_DNA"/>
</dbReference>
<dbReference type="Proteomes" id="UP000217895">
    <property type="component" value="Chromosome"/>
</dbReference>
<keyword evidence="2" id="KW-0560">Oxidoreductase</keyword>
<feature type="domain" description="FAD-binding PCMH-type" evidence="3">
    <location>
        <begin position="32"/>
        <end position="203"/>
    </location>
</feature>
<dbReference type="InterPro" id="IPR006094">
    <property type="entry name" value="Oxid_FAD_bind_N"/>
</dbReference>
<dbReference type="Gene3D" id="3.30.43.10">
    <property type="entry name" value="Uridine Diphospho-n-acetylenolpyruvylglucosamine Reductase, domain 2"/>
    <property type="match status" value="1"/>
</dbReference>
<proteinExistence type="inferred from homology"/>
<name>A0A1Z4JJD4_LEPBY</name>
<dbReference type="Pfam" id="PF01565">
    <property type="entry name" value="FAD_binding_4"/>
    <property type="match status" value="1"/>
</dbReference>
<dbReference type="PANTHER" id="PTHR13878:SF53">
    <property type="entry name" value="CYTOKININ DEHYDROGENASE 6"/>
    <property type="match status" value="1"/>
</dbReference>
<dbReference type="SUPFAM" id="SSF56176">
    <property type="entry name" value="FAD-binding/transporter-associated domain-like"/>
    <property type="match status" value="1"/>
</dbReference>
<evidence type="ECO:0000313" key="5">
    <source>
        <dbReference type="Proteomes" id="UP000217895"/>
    </source>
</evidence>
<dbReference type="GO" id="GO:0016491">
    <property type="term" value="F:oxidoreductase activity"/>
    <property type="evidence" value="ECO:0007669"/>
    <property type="project" value="UniProtKB-KW"/>
</dbReference>
<keyword evidence="5" id="KW-1185">Reference proteome</keyword>
<sequence length="440" mass="49474">MSDILDSLRQGIQGEVTDIVPAQYQTDFGGLRRKQPGILVTAHQEKDILHALEVAQTTGTSLTVRGAGHSCNGQSLNSGGILLENFSRSAEVEFLEDGLVEVSGRSCWRAVEECLNQAGRQSAVLTDYLDLSVGGTLSVGGMGLNSIAHGFQVDQVRRLRLIQPNGQVLWCSPHENETLFRFALAGLGQVGIIDKVVMQTQPFSKFTHTVKRQHDNVSEMLEFLPELAAPNSGIQHFNGYISLNEIASEYGYMSQQEQFSDSCIAPALYQDSDQVKSEQDFPFQLQARRDVWLSAFPDHFQIWTDYIFDYANVVRFMEFLEPLMREQPLSEALKAIYILMIRRPADHTNFAFLPAPKGTLLFSVGLYTMVSRWNPMLLTKTLPVLQMALQQCCALGGRPYLYGCNEMDERQKQAFYGADYLTLHELRRQHGLSNLNRESF</sequence>
<comment type="similarity">
    <text evidence="1">Belongs to the oxygen-dependent FAD-linked oxidoreductase family.</text>
</comment>
<evidence type="ECO:0000256" key="1">
    <source>
        <dbReference type="ARBA" id="ARBA00005466"/>
    </source>
</evidence>
<dbReference type="GO" id="GO:0071949">
    <property type="term" value="F:FAD binding"/>
    <property type="evidence" value="ECO:0007669"/>
    <property type="project" value="InterPro"/>
</dbReference>
<accession>A0A1Z4JJD4</accession>
<reference evidence="4 5" key="1">
    <citation type="submission" date="2017-06" db="EMBL/GenBank/DDBJ databases">
        <title>Genome sequencing of cyanobaciteial culture collection at National Institute for Environmental Studies (NIES).</title>
        <authorList>
            <person name="Hirose Y."/>
            <person name="Shimura Y."/>
            <person name="Fujisawa T."/>
            <person name="Nakamura Y."/>
            <person name="Kawachi M."/>
        </authorList>
    </citation>
    <scope>NUCLEOTIDE SEQUENCE [LARGE SCALE GENOMIC DNA]</scope>
    <source>
        <strain evidence="4 5">NIES-2135</strain>
    </source>
</reference>
<evidence type="ECO:0000256" key="2">
    <source>
        <dbReference type="ARBA" id="ARBA00023002"/>
    </source>
</evidence>
<evidence type="ECO:0000313" key="4">
    <source>
        <dbReference type="EMBL" id="BAY56841.1"/>
    </source>
</evidence>